<organism evidence="1 2">
    <name type="scientific">Fusarium oxysporum f. sp. cubense (strain race 1)</name>
    <name type="common">Panama disease fungus</name>
    <dbReference type="NCBI Taxonomy" id="1229664"/>
    <lineage>
        <taxon>Eukaryota</taxon>
        <taxon>Fungi</taxon>
        <taxon>Dikarya</taxon>
        <taxon>Ascomycota</taxon>
        <taxon>Pezizomycotina</taxon>
        <taxon>Sordariomycetes</taxon>
        <taxon>Hypocreomycetidae</taxon>
        <taxon>Hypocreales</taxon>
        <taxon>Nectriaceae</taxon>
        <taxon>Fusarium</taxon>
        <taxon>Fusarium oxysporum species complex</taxon>
    </lineage>
</organism>
<sequence length="779" mass="89038">MDSDLKYLLSLQAVRDQASKVFESAKQGSLKHFDYDEGRMGAVADYVSKVIDRDFGPDKYDTIPPHGRWQHFEVGDVARVDALVKRWSSEDGIDQTEITRRLVDLFFVSVLLDAGAGDVWRFKEPETGQVVVRSEGIAVASLHMFTAGSFSSDGSLKEKVDGKGLIELQDTSFQQHFQVSTENPMVGVSSRVKLLQAVGSNLLKHPEVFGELGRPGNLVDYLTSKASGSKVLDYEQLWFCLQDLLIPSWPGNRTVFNGQPIGDAWPLGVLAEIAESKGDKDPKSRIQPFHKLTQWLAYSLSVIFEGQLGFTWKNMHLGTGLPEYRNGGVFVDLGVLKLKPGDLKAGKESSGQELPQFEASDDVIVEWRALTVVLLDELHKMLKENYEPRGVSLSLLQMLEAGSWKSGRLLAAELRPETKCSPILHIASRHPPKYSIAVSWQHFRADHAFILKSHLLPIYNHYGHPAAIRLLMLLTRLRALRAQLRGKPRAEVENKLDPILTSLLSQHFVELPFEWESNLLILVMASDFIPEIQDVFRGWKSIFHHHERDLSKLPRRQTWIFVESFLRYECFCNLSYHPEGFLFRNMFNSKHFILKPFLGNDNAFPRDLRASTEAEARIIDVYTGDLFTDWRVSPMLSCSFNTPNYFVQWFASVLKSVNESLLSKVPKTTKYRKRRSVTTKRSQILRFVQRKDIENEYFSYHLALQGNVLLIHLLSPNHRARNNYVLRAYSSFLASQPDSEPICPPGLEEMRCIMRNWHWERFYPYDRTHGLDSPIDLNA</sequence>
<dbReference type="HOGENOM" id="CLU_359428_0_0_1"/>
<proteinExistence type="predicted"/>
<gene>
    <name evidence="1" type="ORF">FOC1_g10004418</name>
</gene>
<dbReference type="Proteomes" id="UP000016928">
    <property type="component" value="Unassembled WGS sequence"/>
</dbReference>
<accession>N4TKW1</accession>
<reference evidence="2" key="2">
    <citation type="journal article" date="2014" name="PLoS ONE">
        <title>Genome and Transcriptome Analysis of the Fungal Pathogen Fusarium oxysporum f. sp. cubense Causing Banana Vascular Wilt Disease.</title>
        <authorList>
            <person name="Guo L."/>
            <person name="Han L."/>
            <person name="Yang L."/>
            <person name="Zeng H."/>
            <person name="Fan D."/>
            <person name="Zhu Y."/>
            <person name="Feng Y."/>
            <person name="Wang G."/>
            <person name="Peng C."/>
            <person name="Jiang X."/>
            <person name="Zhou D."/>
            <person name="Ni P."/>
            <person name="Liang C."/>
            <person name="Liu L."/>
            <person name="Wang J."/>
            <person name="Mao C."/>
            <person name="Fang X."/>
            <person name="Peng M."/>
            <person name="Huang J."/>
        </authorList>
    </citation>
    <scope>NUCLEOTIDE SEQUENCE [LARGE SCALE GENOMIC DNA]</scope>
    <source>
        <strain evidence="2">race 1</strain>
    </source>
</reference>
<evidence type="ECO:0000313" key="2">
    <source>
        <dbReference type="Proteomes" id="UP000016928"/>
    </source>
</evidence>
<dbReference type="Pfam" id="PF07958">
    <property type="entry name" value="DUF1688"/>
    <property type="match status" value="1"/>
</dbReference>
<reference evidence="2" key="1">
    <citation type="submission" date="2012-09" db="EMBL/GenBank/DDBJ databases">
        <title>Genome sequencing and comparative transcriptomics of race 1 and race 4 of banana pathogen: Fusarium oxysporum f. sp. cubense.</title>
        <authorList>
            <person name="Fang X."/>
            <person name="Huang J."/>
        </authorList>
    </citation>
    <scope>NUCLEOTIDE SEQUENCE [LARGE SCALE GENOMIC DNA]</scope>
    <source>
        <strain evidence="2">race 1</strain>
    </source>
</reference>
<evidence type="ECO:0000313" key="1">
    <source>
        <dbReference type="EMBL" id="ENH64143.1"/>
    </source>
</evidence>
<dbReference type="AlphaFoldDB" id="N4TKW1"/>
<name>N4TKW1_FUSC1</name>
<protein>
    <submittedName>
        <fullName evidence="1">Uracil catabolism protein 4</fullName>
    </submittedName>
</protein>
<dbReference type="EMBL" id="KB730531">
    <property type="protein sequence ID" value="ENH64143.1"/>
    <property type="molecule type" value="Genomic_DNA"/>
</dbReference>
<dbReference type="PANTHER" id="PTHR31687">
    <property type="match status" value="1"/>
</dbReference>
<dbReference type="InterPro" id="IPR012469">
    <property type="entry name" value="DUF1688"/>
</dbReference>
<dbReference type="VEuPathDB" id="FungiDB:FOC1_g10004418"/>
<dbReference type="OrthoDB" id="2153176at2759"/>
<dbReference type="PANTHER" id="PTHR31687:SF3">
    <property type="entry name" value="PROTEIN URG3"/>
    <property type="match status" value="1"/>
</dbReference>